<feature type="compositionally biased region" description="Basic and acidic residues" evidence="1">
    <location>
        <begin position="97"/>
        <end position="108"/>
    </location>
</feature>
<sequence length="117" mass="12805">MQKTLTSAVSKALEGNSWKKFTNPTAGRGRTVFPKAQAAQERLGVRWDYDGEVTKEDGTYHKFQMQPNAGKVPSSIKRWREGHGGTHAVMATALVKKDGSKEDAEKGLNEAAESVQT</sequence>
<dbReference type="Proteomes" id="UP000670092">
    <property type="component" value="Unassembled WGS sequence"/>
</dbReference>
<name>A0A8H8CTW7_AJECA</name>
<feature type="region of interest" description="Disordered" evidence="1">
    <location>
        <begin position="1"/>
        <end position="31"/>
    </location>
</feature>
<dbReference type="AlphaFoldDB" id="A0A8H8CTW7"/>
<organism evidence="2 3">
    <name type="scientific">Ajellomyces capsulatus</name>
    <name type="common">Darling's disease fungus</name>
    <name type="synonym">Histoplasma capsulatum</name>
    <dbReference type="NCBI Taxonomy" id="5037"/>
    <lineage>
        <taxon>Eukaryota</taxon>
        <taxon>Fungi</taxon>
        <taxon>Dikarya</taxon>
        <taxon>Ascomycota</taxon>
        <taxon>Pezizomycotina</taxon>
        <taxon>Eurotiomycetes</taxon>
        <taxon>Eurotiomycetidae</taxon>
        <taxon>Onygenales</taxon>
        <taxon>Ajellomycetaceae</taxon>
        <taxon>Histoplasma</taxon>
    </lineage>
</organism>
<dbReference type="VEuPathDB" id="FungiDB:I7I52_07549"/>
<reference evidence="2 3" key="1">
    <citation type="submission" date="2021-01" db="EMBL/GenBank/DDBJ databases">
        <title>Chromosome-level genome assembly of a human fungal pathogen reveals clustering of transcriptionally co-regulated genes.</title>
        <authorList>
            <person name="Voorhies M."/>
            <person name="Cohen S."/>
            <person name="Shea T.P."/>
            <person name="Petrus S."/>
            <person name="Munoz J.F."/>
            <person name="Poplawski S."/>
            <person name="Goldman W.E."/>
            <person name="Michael T."/>
            <person name="Cuomo C.A."/>
            <person name="Sil A."/>
            <person name="Beyhan S."/>
        </authorList>
    </citation>
    <scope>NUCLEOTIDE SEQUENCE [LARGE SCALE GENOMIC DNA]</scope>
    <source>
        <strain evidence="2 3">G184AR</strain>
    </source>
</reference>
<comment type="caution">
    <text evidence="2">The sequence shown here is derived from an EMBL/GenBank/DDBJ whole genome shotgun (WGS) entry which is preliminary data.</text>
</comment>
<evidence type="ECO:0000313" key="3">
    <source>
        <dbReference type="Proteomes" id="UP000670092"/>
    </source>
</evidence>
<gene>
    <name evidence="2" type="ORF">I7I52_07549</name>
</gene>
<protein>
    <submittedName>
        <fullName evidence="2">Uncharacterized protein</fullName>
    </submittedName>
</protein>
<evidence type="ECO:0000313" key="2">
    <source>
        <dbReference type="EMBL" id="KAG5290506.1"/>
    </source>
</evidence>
<feature type="region of interest" description="Disordered" evidence="1">
    <location>
        <begin position="97"/>
        <end position="117"/>
    </location>
</feature>
<accession>A0A8H8CTW7</accession>
<dbReference type="OrthoDB" id="2787676at2759"/>
<evidence type="ECO:0000256" key="1">
    <source>
        <dbReference type="SAM" id="MobiDB-lite"/>
    </source>
</evidence>
<proteinExistence type="predicted"/>
<dbReference type="EMBL" id="JAEVHI010000005">
    <property type="protein sequence ID" value="KAG5290506.1"/>
    <property type="molecule type" value="Genomic_DNA"/>
</dbReference>